<keyword evidence="2" id="KW-1185">Reference proteome</keyword>
<feature type="non-terminal residue" evidence="1">
    <location>
        <position position="1"/>
    </location>
</feature>
<organism evidence="1 2">
    <name type="scientific">Aphis craccivora</name>
    <name type="common">Cowpea aphid</name>
    <dbReference type="NCBI Taxonomy" id="307492"/>
    <lineage>
        <taxon>Eukaryota</taxon>
        <taxon>Metazoa</taxon>
        <taxon>Ecdysozoa</taxon>
        <taxon>Arthropoda</taxon>
        <taxon>Hexapoda</taxon>
        <taxon>Insecta</taxon>
        <taxon>Pterygota</taxon>
        <taxon>Neoptera</taxon>
        <taxon>Paraneoptera</taxon>
        <taxon>Hemiptera</taxon>
        <taxon>Sternorrhyncha</taxon>
        <taxon>Aphidomorpha</taxon>
        <taxon>Aphidoidea</taxon>
        <taxon>Aphididae</taxon>
        <taxon>Aphidini</taxon>
        <taxon>Aphis</taxon>
        <taxon>Aphis</taxon>
    </lineage>
</organism>
<dbReference type="OrthoDB" id="10325515at2759"/>
<comment type="caution">
    <text evidence="1">The sequence shown here is derived from an EMBL/GenBank/DDBJ whole genome shotgun (WGS) entry which is preliminary data.</text>
</comment>
<dbReference type="AlphaFoldDB" id="A0A6G0VHW2"/>
<evidence type="ECO:0000313" key="1">
    <source>
        <dbReference type="EMBL" id="KAF0685277.1"/>
    </source>
</evidence>
<sequence length="199" mass="23206">FKKDHYIEDIKSILIILTMKRGRKTTISTEDISRALISHKEQILQNNILIKPTNIIWANLITKYNWNITPKALWTRIFKYSPNYDMFFECGSKQCKAIYKPIEEDNSIYDELLSNSDHGDSNNENSIKILSIYVSAKSWKEIQRDDGLKNKLKPGVWTNVISEIIYDTHSINCAWSFKSHEVTISESSEFFFVFSAFCT</sequence>
<gene>
    <name evidence="1" type="ORF">FWK35_00037586</name>
</gene>
<accession>A0A6G0VHW2</accession>
<name>A0A6G0VHW2_APHCR</name>
<feature type="non-terminal residue" evidence="1">
    <location>
        <position position="199"/>
    </location>
</feature>
<dbReference type="EMBL" id="VUJU01017138">
    <property type="protein sequence ID" value="KAF0685277.1"/>
    <property type="molecule type" value="Genomic_DNA"/>
</dbReference>
<proteinExistence type="predicted"/>
<evidence type="ECO:0000313" key="2">
    <source>
        <dbReference type="Proteomes" id="UP000478052"/>
    </source>
</evidence>
<reference evidence="1 2" key="1">
    <citation type="submission" date="2019-08" db="EMBL/GenBank/DDBJ databases">
        <title>Whole genome of Aphis craccivora.</title>
        <authorList>
            <person name="Voronova N.V."/>
            <person name="Shulinski R.S."/>
            <person name="Bandarenka Y.V."/>
            <person name="Zhorov D.G."/>
            <person name="Warner D."/>
        </authorList>
    </citation>
    <scope>NUCLEOTIDE SEQUENCE [LARGE SCALE GENOMIC DNA]</scope>
    <source>
        <strain evidence="1">180601</strain>
        <tissue evidence="1">Whole Body</tissue>
    </source>
</reference>
<dbReference type="Proteomes" id="UP000478052">
    <property type="component" value="Unassembled WGS sequence"/>
</dbReference>
<protein>
    <submittedName>
        <fullName evidence="1">Uncharacterized protein</fullName>
    </submittedName>
</protein>